<evidence type="ECO:0000313" key="2">
    <source>
        <dbReference type="Proteomes" id="UP000183653"/>
    </source>
</evidence>
<proteinExistence type="predicted"/>
<dbReference type="EMBL" id="LT629782">
    <property type="protein sequence ID" value="SDU14448.1"/>
    <property type="molecule type" value="Genomic_DNA"/>
</dbReference>
<accession>A0A8B3Y0M4</accession>
<keyword evidence="2" id="KW-1185">Reference proteome</keyword>
<dbReference type="AlphaFoldDB" id="A0A8B3Y0M4"/>
<protein>
    <submittedName>
        <fullName evidence="1">Uncharacterized protein</fullName>
    </submittedName>
</protein>
<evidence type="ECO:0000313" key="1">
    <source>
        <dbReference type="EMBL" id="SDU14448.1"/>
    </source>
</evidence>
<dbReference type="Proteomes" id="UP000183653">
    <property type="component" value="Chromosome I"/>
</dbReference>
<name>A0A8B3Y0M4_9PSED</name>
<gene>
    <name evidence="1" type="ORF">SAMN04490197_3248</name>
</gene>
<reference evidence="1 2" key="1">
    <citation type="submission" date="2016-10" db="EMBL/GenBank/DDBJ databases">
        <authorList>
            <person name="Varghese N."/>
            <person name="Submissions S."/>
        </authorList>
    </citation>
    <scope>NUCLEOTIDE SEQUENCE [LARGE SCALE GENOMIC DNA]</scope>
    <source>
        <strain evidence="1 2">BS2775</strain>
    </source>
</reference>
<organism evidence="1 2">
    <name type="scientific">Pseudomonas orientalis</name>
    <dbReference type="NCBI Taxonomy" id="76758"/>
    <lineage>
        <taxon>Bacteria</taxon>
        <taxon>Pseudomonadati</taxon>
        <taxon>Pseudomonadota</taxon>
        <taxon>Gammaproteobacteria</taxon>
        <taxon>Pseudomonadales</taxon>
        <taxon>Pseudomonadaceae</taxon>
        <taxon>Pseudomonas</taxon>
    </lineage>
</organism>
<sequence>MLYQFGKGFEIDPPINHFQCHSQRRDHPEGGVHGYVFPGFEVDDGLTAAPRFFRELLLTVVLRPAQLPEPLAKSRGSRDEHNVTYRELLMKLI</sequence>